<organism evidence="1 2">
    <name type="scientific">Ameca splendens</name>
    <dbReference type="NCBI Taxonomy" id="208324"/>
    <lineage>
        <taxon>Eukaryota</taxon>
        <taxon>Metazoa</taxon>
        <taxon>Chordata</taxon>
        <taxon>Craniata</taxon>
        <taxon>Vertebrata</taxon>
        <taxon>Euteleostomi</taxon>
        <taxon>Actinopterygii</taxon>
        <taxon>Neopterygii</taxon>
        <taxon>Teleostei</taxon>
        <taxon>Neoteleostei</taxon>
        <taxon>Acanthomorphata</taxon>
        <taxon>Ovalentaria</taxon>
        <taxon>Atherinomorphae</taxon>
        <taxon>Cyprinodontiformes</taxon>
        <taxon>Goodeidae</taxon>
        <taxon>Ameca</taxon>
    </lineage>
</organism>
<proteinExistence type="predicted"/>
<reference evidence="1 2" key="1">
    <citation type="submission" date="2021-06" db="EMBL/GenBank/DDBJ databases">
        <authorList>
            <person name="Palmer J.M."/>
        </authorList>
    </citation>
    <scope>NUCLEOTIDE SEQUENCE [LARGE SCALE GENOMIC DNA]</scope>
    <source>
        <strain evidence="1 2">AS_MEX2019</strain>
        <tissue evidence="1">Muscle</tissue>
    </source>
</reference>
<protein>
    <submittedName>
        <fullName evidence="1">Uncharacterized protein</fullName>
    </submittedName>
</protein>
<accession>A0ABV0YYP9</accession>
<dbReference type="Proteomes" id="UP001469553">
    <property type="component" value="Unassembled WGS sequence"/>
</dbReference>
<evidence type="ECO:0000313" key="1">
    <source>
        <dbReference type="EMBL" id="MEQ2298792.1"/>
    </source>
</evidence>
<keyword evidence="2" id="KW-1185">Reference proteome</keyword>
<gene>
    <name evidence="1" type="ORF">AMECASPLE_009008</name>
</gene>
<sequence length="111" mass="12787">MTFSLGVVLTHTCIYRGVHAEDDQLFHAFDQSFWQILSLLNLKEAETVNVSKFGLIFESFSCYFVKLYPFKKAYKCCCSAAPDGYLLIPVDAAMMDLVFQTQFLPFWFNVD</sequence>
<dbReference type="EMBL" id="JAHRIP010047519">
    <property type="protein sequence ID" value="MEQ2298792.1"/>
    <property type="molecule type" value="Genomic_DNA"/>
</dbReference>
<evidence type="ECO:0000313" key="2">
    <source>
        <dbReference type="Proteomes" id="UP001469553"/>
    </source>
</evidence>
<name>A0ABV0YYP9_9TELE</name>
<comment type="caution">
    <text evidence="1">The sequence shown here is derived from an EMBL/GenBank/DDBJ whole genome shotgun (WGS) entry which is preliminary data.</text>
</comment>